<proteinExistence type="predicted"/>
<gene>
    <name evidence="1" type="ORF">BN424_pa0019</name>
</gene>
<reference evidence="1 2" key="2">
    <citation type="submission" date="2015-04" db="EMBL/GenBank/DDBJ databases">
        <title>Carnobacterium maltaromaticum LMA28 plasmids.</title>
        <authorList>
            <person name="Cailliez-Grimal C."/>
            <person name="Iskandar C."/>
        </authorList>
    </citation>
    <scope>NUCLEOTIDE SEQUENCE [LARGE SCALE GENOMIC DNA]</scope>
    <source>
        <strain evidence="1 2">LMA28</strain>
        <plasmid evidence="2">Chromosome</plasmid>
    </source>
</reference>
<evidence type="ECO:0000313" key="1">
    <source>
        <dbReference type="EMBL" id="CRI06684.1"/>
    </source>
</evidence>
<keyword evidence="1" id="KW-0614">Plasmid</keyword>
<geneLocation type="plasmid" evidence="1">
    <name>LMA_pa</name>
</geneLocation>
<dbReference type="Proteomes" id="UP000464233">
    <property type="component" value="Plasmid LMA_pa"/>
</dbReference>
<accession>A0A1Z5AYT6</accession>
<protein>
    <submittedName>
        <fullName evidence="1">Uncharacterized protein</fullName>
    </submittedName>
</protein>
<evidence type="ECO:0000313" key="2">
    <source>
        <dbReference type="Proteomes" id="UP000464233"/>
    </source>
</evidence>
<name>A0A1Z5AYT6_CARML</name>
<sequence length="180" mass="20480">MKKETVLSWSILIILLLTCGGLAIKTFQLNQELTSAKKEIVTKKEPEKPKEKAKETKESKELTLIQNQTQVIKEFFESQYNYDTKNYTSRVDKASNYLEENALSQYSSDVPMENPAISITSKVSDLKIGRFSPNNYLVAITTQYTIEQDTGVPIVQIVTVQMNEETMKIERFDTLGSLPN</sequence>
<dbReference type="AlphaFoldDB" id="A0A1Z5AYT6"/>
<dbReference type="EMBL" id="LN846932">
    <property type="protein sequence ID" value="CRI06684.1"/>
    <property type="molecule type" value="Genomic_DNA"/>
</dbReference>
<organism evidence="1 2">
    <name type="scientific">Carnobacterium maltaromaticum</name>
    <name type="common">Carnobacterium piscicola</name>
    <dbReference type="NCBI Taxonomy" id="2751"/>
    <lineage>
        <taxon>Bacteria</taxon>
        <taxon>Bacillati</taxon>
        <taxon>Bacillota</taxon>
        <taxon>Bacilli</taxon>
        <taxon>Lactobacillales</taxon>
        <taxon>Carnobacteriaceae</taxon>
        <taxon>Carnobacterium</taxon>
    </lineage>
</organism>
<reference evidence="1 2" key="1">
    <citation type="submission" date="2015-04" db="EMBL/GenBank/DDBJ databases">
        <title>Carnobacterium maltaromaticum LMA28 complete chromosome sequence.</title>
        <authorList>
            <person name="Borges F."/>
            <person name="Cailliez-Grimal C."/>
        </authorList>
    </citation>
    <scope>NUCLEOTIDE SEQUENCE [LARGE SCALE GENOMIC DNA]</scope>
    <source>
        <strain evidence="1 2">LMA28</strain>
        <plasmid evidence="2">Chromosome</plasmid>
    </source>
</reference>
<dbReference type="RefSeq" id="WP_176455284.1">
    <property type="nucleotide sequence ID" value="NZ_LN846932.1"/>
</dbReference>